<protein>
    <submittedName>
        <fullName evidence="6">HU family DNA-binding protein</fullName>
    </submittedName>
</protein>
<dbReference type="CDD" id="cd13831">
    <property type="entry name" value="HU"/>
    <property type="match status" value="1"/>
</dbReference>
<evidence type="ECO:0000313" key="7">
    <source>
        <dbReference type="Proteomes" id="UP001388366"/>
    </source>
</evidence>
<comment type="function">
    <text evidence="1">Histone-like DNA-binding protein which is capable of wrapping DNA to stabilize it, and thus to prevent its denaturation under extreme environmental conditions.</text>
</comment>
<accession>A0ABU9U377</accession>
<dbReference type="PANTHER" id="PTHR33175:SF12">
    <property type="entry name" value="DNA-BINDING PROTEIN HU-ALPHA"/>
    <property type="match status" value="1"/>
</dbReference>
<dbReference type="InterPro" id="IPR000119">
    <property type="entry name" value="Hist_DNA-bd"/>
</dbReference>
<dbReference type="EMBL" id="JBBMQU010000020">
    <property type="protein sequence ID" value="MEM5551484.1"/>
    <property type="molecule type" value="Genomic_DNA"/>
</dbReference>
<dbReference type="InterPro" id="IPR010992">
    <property type="entry name" value="IHF-like_DNA-bd_dom_sf"/>
</dbReference>
<dbReference type="Pfam" id="PF00216">
    <property type="entry name" value="Bac_DNA_binding"/>
    <property type="match status" value="1"/>
</dbReference>
<dbReference type="PRINTS" id="PR01727">
    <property type="entry name" value="DNABINDINGHU"/>
</dbReference>
<name>A0ABU9U377_9GAMM</name>
<dbReference type="SUPFAM" id="SSF47729">
    <property type="entry name" value="IHF-like DNA-binding proteins"/>
    <property type="match status" value="1"/>
</dbReference>
<comment type="similarity">
    <text evidence="2 5">Belongs to the bacterial histone-like protein family.</text>
</comment>
<evidence type="ECO:0000256" key="4">
    <source>
        <dbReference type="ARBA" id="ARBA00023125"/>
    </source>
</evidence>
<keyword evidence="7" id="KW-1185">Reference proteome</keyword>
<evidence type="ECO:0000256" key="1">
    <source>
        <dbReference type="ARBA" id="ARBA00003819"/>
    </source>
</evidence>
<organism evidence="6 7">
    <name type="scientific">Pseudoalteromonas neustonica</name>
    <dbReference type="NCBI Taxonomy" id="1840331"/>
    <lineage>
        <taxon>Bacteria</taxon>
        <taxon>Pseudomonadati</taxon>
        <taxon>Pseudomonadota</taxon>
        <taxon>Gammaproteobacteria</taxon>
        <taxon>Alteromonadales</taxon>
        <taxon>Pseudoalteromonadaceae</taxon>
        <taxon>Pseudoalteromonas</taxon>
    </lineage>
</organism>
<evidence type="ECO:0000313" key="6">
    <source>
        <dbReference type="EMBL" id="MEM5551484.1"/>
    </source>
</evidence>
<dbReference type="Proteomes" id="UP001388366">
    <property type="component" value="Unassembled WGS sequence"/>
</dbReference>
<evidence type="ECO:0000256" key="2">
    <source>
        <dbReference type="ARBA" id="ARBA00010529"/>
    </source>
</evidence>
<dbReference type="Gene3D" id="4.10.520.10">
    <property type="entry name" value="IHF-like DNA-binding proteins"/>
    <property type="match status" value="1"/>
</dbReference>
<dbReference type="GO" id="GO:0003677">
    <property type="term" value="F:DNA binding"/>
    <property type="evidence" value="ECO:0007669"/>
    <property type="project" value="UniProtKB-KW"/>
</dbReference>
<dbReference type="PANTHER" id="PTHR33175">
    <property type="entry name" value="DNA-BINDING PROTEIN HU"/>
    <property type="match status" value="1"/>
</dbReference>
<comment type="caution">
    <text evidence="6">The sequence shown here is derived from an EMBL/GenBank/DDBJ whole genome shotgun (WGS) entry which is preliminary data.</text>
</comment>
<keyword evidence="3" id="KW-0226">DNA condensation</keyword>
<evidence type="ECO:0000256" key="5">
    <source>
        <dbReference type="RuleBase" id="RU003939"/>
    </source>
</evidence>
<reference evidence="6 7" key="1">
    <citation type="submission" date="2024-03" db="EMBL/GenBank/DDBJ databases">
        <title>Community enrichment and isolation of bacterial strains for fucoidan degradation.</title>
        <authorList>
            <person name="Sichert A."/>
        </authorList>
    </citation>
    <scope>NUCLEOTIDE SEQUENCE [LARGE SCALE GENOMIC DNA]</scope>
    <source>
        <strain evidence="6 7">AS81</strain>
    </source>
</reference>
<gene>
    <name evidence="6" type="ORF">WNY63_12155</name>
</gene>
<evidence type="ECO:0000256" key="3">
    <source>
        <dbReference type="ARBA" id="ARBA00023067"/>
    </source>
</evidence>
<dbReference type="RefSeq" id="WP_342883984.1">
    <property type="nucleotide sequence ID" value="NZ_JBBMQU010000020.1"/>
</dbReference>
<keyword evidence="4 6" id="KW-0238">DNA-binding</keyword>
<proteinExistence type="inferred from homology"/>
<dbReference type="SMART" id="SM00411">
    <property type="entry name" value="BHL"/>
    <property type="match status" value="1"/>
</dbReference>
<sequence>MNKAELISAMSAHSELTKKESKAALTSMLATITKSLSEGDQVQVNGLGTFALSYYPARAGRNPQTGAVIEIEGANKPVFKAAKAFKDQLQISE</sequence>